<keyword evidence="5" id="KW-1185">Reference proteome</keyword>
<dbReference type="GO" id="GO:0005730">
    <property type="term" value="C:nucleolus"/>
    <property type="evidence" value="ECO:0007669"/>
    <property type="project" value="TreeGrafter"/>
</dbReference>
<organism evidence="4 5">
    <name type="scientific">Caenorhabditis auriculariae</name>
    <dbReference type="NCBI Taxonomy" id="2777116"/>
    <lineage>
        <taxon>Eukaryota</taxon>
        <taxon>Metazoa</taxon>
        <taxon>Ecdysozoa</taxon>
        <taxon>Nematoda</taxon>
        <taxon>Chromadorea</taxon>
        <taxon>Rhabditida</taxon>
        <taxon>Rhabditina</taxon>
        <taxon>Rhabditomorpha</taxon>
        <taxon>Rhabditoidea</taxon>
        <taxon>Rhabditidae</taxon>
        <taxon>Peloderinae</taxon>
        <taxon>Caenorhabditis</taxon>
    </lineage>
</organism>
<feature type="compositionally biased region" description="Basic and acidic residues" evidence="2">
    <location>
        <begin position="373"/>
        <end position="382"/>
    </location>
</feature>
<feature type="compositionally biased region" description="Polar residues" evidence="2">
    <location>
        <begin position="98"/>
        <end position="107"/>
    </location>
</feature>
<proteinExistence type="predicted"/>
<dbReference type="Pfam" id="PF00098">
    <property type="entry name" value="zf-CCHC"/>
    <property type="match status" value="2"/>
</dbReference>
<dbReference type="GO" id="GO:0005737">
    <property type="term" value="C:cytoplasm"/>
    <property type="evidence" value="ECO:0007669"/>
    <property type="project" value="UniProtKB-ARBA"/>
</dbReference>
<comment type="caution">
    <text evidence="4">The sequence shown here is derived from an EMBL/GenBank/DDBJ whole genome shotgun (WGS) entry which is preliminary data.</text>
</comment>
<keyword evidence="1" id="KW-0862">Zinc</keyword>
<dbReference type="InterPro" id="IPR001878">
    <property type="entry name" value="Znf_CCHC"/>
</dbReference>
<dbReference type="GO" id="GO:0003676">
    <property type="term" value="F:nucleic acid binding"/>
    <property type="evidence" value="ECO:0007669"/>
    <property type="project" value="InterPro"/>
</dbReference>
<dbReference type="PANTHER" id="PTHR46242:SF1">
    <property type="entry name" value="ZINC FINGER CCHC DOMAIN-CONTAINING PROTEIN 9"/>
    <property type="match status" value="1"/>
</dbReference>
<dbReference type="GO" id="GO:0008270">
    <property type="term" value="F:zinc ion binding"/>
    <property type="evidence" value="ECO:0007669"/>
    <property type="project" value="UniProtKB-KW"/>
</dbReference>
<dbReference type="PROSITE" id="PS50158">
    <property type="entry name" value="ZF_CCHC"/>
    <property type="match status" value="3"/>
</dbReference>
<dbReference type="AlphaFoldDB" id="A0A8S1HRZ4"/>
<reference evidence="4" key="1">
    <citation type="submission" date="2020-10" db="EMBL/GenBank/DDBJ databases">
        <authorList>
            <person name="Kikuchi T."/>
        </authorList>
    </citation>
    <scope>NUCLEOTIDE SEQUENCE</scope>
    <source>
        <strain evidence="4">NKZ352</strain>
    </source>
</reference>
<feature type="domain" description="CCHC-type" evidence="3">
    <location>
        <begin position="242"/>
        <end position="257"/>
    </location>
</feature>
<feature type="domain" description="CCHC-type" evidence="3">
    <location>
        <begin position="320"/>
        <end position="335"/>
    </location>
</feature>
<evidence type="ECO:0000256" key="1">
    <source>
        <dbReference type="PROSITE-ProRule" id="PRU00047"/>
    </source>
</evidence>
<accession>A0A8S1HRZ4</accession>
<dbReference type="OrthoDB" id="3863715at2759"/>
<feature type="compositionally biased region" description="Acidic residues" evidence="2">
    <location>
        <begin position="1"/>
        <end position="15"/>
    </location>
</feature>
<keyword evidence="1" id="KW-0479">Metal-binding</keyword>
<feature type="region of interest" description="Disordered" evidence="2">
    <location>
        <begin position="1"/>
        <end position="120"/>
    </location>
</feature>
<dbReference type="SUPFAM" id="SSF57756">
    <property type="entry name" value="Retrovirus zinc finger-like domains"/>
    <property type="match status" value="2"/>
</dbReference>
<dbReference type="InterPro" id="IPR042246">
    <property type="entry name" value="ZCCHC9"/>
</dbReference>
<gene>
    <name evidence="4" type="ORF">CAUJ_LOCUS11749</name>
</gene>
<evidence type="ECO:0000313" key="4">
    <source>
        <dbReference type="EMBL" id="CAD6195831.1"/>
    </source>
</evidence>
<feature type="domain" description="CCHC-type" evidence="3">
    <location>
        <begin position="293"/>
        <end position="306"/>
    </location>
</feature>
<dbReference type="GO" id="GO:0019899">
    <property type="term" value="F:enzyme binding"/>
    <property type="evidence" value="ECO:0007669"/>
    <property type="project" value="UniProtKB-ARBA"/>
</dbReference>
<dbReference type="PANTHER" id="PTHR46242">
    <property type="entry name" value="ZINC FINGER CCHC DOMAIN-CONTAINING PROTEIN 9 ZCCHC9"/>
    <property type="match status" value="1"/>
</dbReference>
<name>A0A8S1HRZ4_9PELO</name>
<dbReference type="Gene3D" id="4.10.60.10">
    <property type="entry name" value="Zinc finger, CCHC-type"/>
    <property type="match status" value="2"/>
</dbReference>
<sequence>MAEDIGFEPVFEDFEKENKKKKKKVKAVETEEQPTENIPKKGKKAKKADKKLEKNSESGDVAKSTEEGPKKKGKKRKTASGEEKDGATPAKVPALSTDPGTSESTALKENMERKKEKKKTWKMKQSMDYLSEKHSKLLETLAEKSSFDEATKGVTEAVAAGSVKKNESDALVSLFKAEARQDYVAKLVGEEESLDVLKKKLDSLVGKHKITRFEAVNVVKKWKIREQRRLRRIHDKQTGAVCFHCREPGHVLADCEKKKASTAEGICFKCGSTEHNIYSCPKKNQKGFPYATCFVCKAMGHLSRDCHQNANGIYPQGGSCNVCGSKQHLKRDCPELAAQKWQGFGGREKRFVGRVNTWTGSADADYDPTDEDGGQRRPEVVKKSKHIKF</sequence>
<dbReference type="Proteomes" id="UP000835052">
    <property type="component" value="Unassembled WGS sequence"/>
</dbReference>
<dbReference type="SMART" id="SM00343">
    <property type="entry name" value="ZnF_C2HC"/>
    <property type="match status" value="4"/>
</dbReference>
<feature type="region of interest" description="Disordered" evidence="2">
    <location>
        <begin position="362"/>
        <end position="389"/>
    </location>
</feature>
<evidence type="ECO:0000313" key="5">
    <source>
        <dbReference type="Proteomes" id="UP000835052"/>
    </source>
</evidence>
<protein>
    <recommendedName>
        <fullName evidence="3">CCHC-type domain-containing protein</fullName>
    </recommendedName>
</protein>
<dbReference type="InterPro" id="IPR036875">
    <property type="entry name" value="Znf_CCHC_sf"/>
</dbReference>
<keyword evidence="1" id="KW-0863">Zinc-finger</keyword>
<evidence type="ECO:0000259" key="3">
    <source>
        <dbReference type="PROSITE" id="PS50158"/>
    </source>
</evidence>
<dbReference type="EMBL" id="CAJGYM010000061">
    <property type="protein sequence ID" value="CAD6195831.1"/>
    <property type="molecule type" value="Genomic_DNA"/>
</dbReference>
<evidence type="ECO:0000256" key="2">
    <source>
        <dbReference type="SAM" id="MobiDB-lite"/>
    </source>
</evidence>
<feature type="compositionally biased region" description="Basic residues" evidence="2">
    <location>
        <begin position="40"/>
        <end position="49"/>
    </location>
</feature>